<feature type="transmembrane region" description="Helical" evidence="2">
    <location>
        <begin position="110"/>
        <end position="127"/>
    </location>
</feature>
<proteinExistence type="predicted"/>
<evidence type="ECO:0000313" key="3">
    <source>
        <dbReference type="EMBL" id="CAK4032196.1"/>
    </source>
</evidence>
<keyword evidence="2" id="KW-1133">Transmembrane helix</keyword>
<dbReference type="Proteomes" id="UP001296104">
    <property type="component" value="Unassembled WGS sequence"/>
</dbReference>
<evidence type="ECO:0000256" key="2">
    <source>
        <dbReference type="SAM" id="Phobius"/>
    </source>
</evidence>
<gene>
    <name evidence="3" type="ORF">LECACI_7A007354</name>
</gene>
<dbReference type="AlphaFoldDB" id="A0AAI9EBR0"/>
<feature type="region of interest" description="Disordered" evidence="1">
    <location>
        <begin position="168"/>
        <end position="193"/>
    </location>
</feature>
<sequence length="193" mass="21433">MADRTEQSVPPIQDIAAIPLPSSPPAMEEHLGHVTFPPDLFPLGDVRSEPQVKVSSAFEAEQHVKTHIDGELPVDTAPATPSGLRKELKVATVSIFCTSMSAFWNWNFDFVNVAWVWLVMAVMILFLPAEQGEEVFDCGVLLGGKLAMAIVRFCEAALGRLFARVLDQDEEEDEQEDEGTDGEDREDFDDERQ</sequence>
<reference evidence="3" key="1">
    <citation type="submission" date="2023-11" db="EMBL/GenBank/DDBJ databases">
        <authorList>
            <person name="Alioto T."/>
            <person name="Alioto T."/>
            <person name="Gomez Garrido J."/>
        </authorList>
    </citation>
    <scope>NUCLEOTIDE SEQUENCE</scope>
</reference>
<evidence type="ECO:0000313" key="4">
    <source>
        <dbReference type="Proteomes" id="UP001296104"/>
    </source>
</evidence>
<keyword evidence="4" id="KW-1185">Reference proteome</keyword>
<dbReference type="EMBL" id="CAVMBE010000059">
    <property type="protein sequence ID" value="CAK4032196.1"/>
    <property type="molecule type" value="Genomic_DNA"/>
</dbReference>
<accession>A0AAI9EBR0</accession>
<keyword evidence="2" id="KW-0472">Membrane</keyword>
<organism evidence="3 4">
    <name type="scientific">Lecanosticta acicola</name>
    <dbReference type="NCBI Taxonomy" id="111012"/>
    <lineage>
        <taxon>Eukaryota</taxon>
        <taxon>Fungi</taxon>
        <taxon>Dikarya</taxon>
        <taxon>Ascomycota</taxon>
        <taxon>Pezizomycotina</taxon>
        <taxon>Dothideomycetes</taxon>
        <taxon>Dothideomycetidae</taxon>
        <taxon>Mycosphaerellales</taxon>
        <taxon>Mycosphaerellaceae</taxon>
        <taxon>Lecanosticta</taxon>
    </lineage>
</organism>
<name>A0AAI9EBR0_9PEZI</name>
<protein>
    <submittedName>
        <fullName evidence="3">Uncharacterized protein</fullName>
    </submittedName>
</protein>
<comment type="caution">
    <text evidence="3">The sequence shown here is derived from an EMBL/GenBank/DDBJ whole genome shotgun (WGS) entry which is preliminary data.</text>
</comment>
<evidence type="ECO:0000256" key="1">
    <source>
        <dbReference type="SAM" id="MobiDB-lite"/>
    </source>
</evidence>
<keyword evidence="2" id="KW-0812">Transmembrane</keyword>